<feature type="domain" description="Methyltransferase" evidence="1">
    <location>
        <begin position="180"/>
        <end position="294"/>
    </location>
</feature>
<evidence type="ECO:0000259" key="2">
    <source>
        <dbReference type="Pfam" id="PF21320"/>
    </source>
</evidence>
<dbReference type="SUPFAM" id="SSF46785">
    <property type="entry name" value="Winged helix' DNA-binding domain"/>
    <property type="match status" value="1"/>
</dbReference>
<dbReference type="InterPro" id="IPR025714">
    <property type="entry name" value="Methyltranfer_dom"/>
</dbReference>
<proteinExistence type="predicted"/>
<dbReference type="Gene3D" id="3.40.50.150">
    <property type="entry name" value="Vaccinia Virus protein VP39"/>
    <property type="match status" value="1"/>
</dbReference>
<dbReference type="InterPro" id="IPR036388">
    <property type="entry name" value="WH-like_DNA-bd_sf"/>
</dbReference>
<dbReference type="Pfam" id="PF13847">
    <property type="entry name" value="Methyltransf_31"/>
    <property type="match status" value="1"/>
</dbReference>
<keyword evidence="4" id="KW-1185">Reference proteome</keyword>
<evidence type="ECO:0000313" key="3">
    <source>
        <dbReference type="EMBL" id="MFC4694957.1"/>
    </source>
</evidence>
<dbReference type="InterPro" id="IPR053173">
    <property type="entry name" value="SAM-binding_MTase"/>
</dbReference>
<keyword evidence="3" id="KW-0808">Transferase</keyword>
<dbReference type="InterPro" id="IPR048711">
    <property type="entry name" value="WHD_Rv2258c"/>
</dbReference>
<dbReference type="EMBL" id="JBHSGR010000018">
    <property type="protein sequence ID" value="MFC4694957.1"/>
    <property type="molecule type" value="Genomic_DNA"/>
</dbReference>
<dbReference type="PANTHER" id="PTHR45128">
    <property type="entry name" value="METHYLTRANSFERASE TYPE 11"/>
    <property type="match status" value="1"/>
</dbReference>
<evidence type="ECO:0000259" key="1">
    <source>
        <dbReference type="Pfam" id="PF13847"/>
    </source>
</evidence>
<dbReference type="PANTHER" id="PTHR45128:SF1">
    <property type="entry name" value="S-ADENOSYLMETHIONINE-DEPENDENT METHYLTRANSFERASE RV2258C"/>
    <property type="match status" value="1"/>
</dbReference>
<comment type="caution">
    <text evidence="3">The sequence shown here is derived from an EMBL/GenBank/DDBJ whole genome shotgun (WGS) entry which is preliminary data.</text>
</comment>
<dbReference type="CDD" id="cd02440">
    <property type="entry name" value="AdoMet_MTases"/>
    <property type="match status" value="1"/>
</dbReference>
<dbReference type="GO" id="GO:0032259">
    <property type="term" value="P:methylation"/>
    <property type="evidence" value="ECO:0007669"/>
    <property type="project" value="UniProtKB-KW"/>
</dbReference>
<keyword evidence="3" id="KW-0489">Methyltransferase</keyword>
<dbReference type="SUPFAM" id="SSF53335">
    <property type="entry name" value="S-adenosyl-L-methionine-dependent methyltransferases"/>
    <property type="match status" value="1"/>
</dbReference>
<dbReference type="RefSeq" id="WP_387990941.1">
    <property type="nucleotide sequence ID" value="NZ_JBHSGR010000018.1"/>
</dbReference>
<dbReference type="InterPro" id="IPR029063">
    <property type="entry name" value="SAM-dependent_MTases_sf"/>
</dbReference>
<sequence>MTADTHTPPRTLDPARVEAFAGRLMAAYTDSLVTLLVDLGYRTGLLEALAAGDGTSAEVAARAGLAERYVRECLGGLVTAGVVEYSPATGSYSLPAEHAACLTGGGPLDLAPMSRMTGLLGRHVGEVAEAFRTGGGVPYSAFRPEFTDVMDEANRGLFDGHLLDDVVPLAGGLPQRLAQGTGVADVGCGTGHAVNLLARAYPRSRFVGYDFSADAIARARAEAADWGLANAAFEVCDATEVPVDPPFGAVLAFDAIHDQADPAGVLARVHRALEPGGVFLMLDIRAASALEDNLGNPFAPWLYGVSTLHCLTVSLAQGGAGLGAVWGEQRARQMLAAAGFTDVEVHEVPDDPLDSVYVARKPRAGHGSPL</sequence>
<reference evidence="4" key="1">
    <citation type="journal article" date="2019" name="Int. J. Syst. Evol. Microbiol.">
        <title>The Global Catalogue of Microorganisms (GCM) 10K type strain sequencing project: providing services to taxonomists for standard genome sequencing and annotation.</title>
        <authorList>
            <consortium name="The Broad Institute Genomics Platform"/>
            <consortium name="The Broad Institute Genome Sequencing Center for Infectious Disease"/>
            <person name="Wu L."/>
            <person name="Ma J."/>
        </authorList>
    </citation>
    <scope>NUCLEOTIDE SEQUENCE [LARGE SCALE GENOMIC DNA]</scope>
    <source>
        <strain evidence="4">CCUG 62763</strain>
    </source>
</reference>
<dbReference type="Gene3D" id="1.10.10.10">
    <property type="entry name" value="Winged helix-like DNA-binding domain superfamily/Winged helix DNA-binding domain"/>
    <property type="match status" value="1"/>
</dbReference>
<dbReference type="GO" id="GO:0008168">
    <property type="term" value="F:methyltransferase activity"/>
    <property type="evidence" value="ECO:0007669"/>
    <property type="project" value="UniProtKB-KW"/>
</dbReference>
<gene>
    <name evidence="3" type="ORF">ACFO3M_16275</name>
</gene>
<evidence type="ECO:0000313" key="4">
    <source>
        <dbReference type="Proteomes" id="UP001596025"/>
    </source>
</evidence>
<dbReference type="Proteomes" id="UP001596025">
    <property type="component" value="Unassembled WGS sequence"/>
</dbReference>
<accession>A0ABV9LNG7</accession>
<name>A0ABV9LNG7_9ACTN</name>
<feature type="domain" description="S-adenosylmethionine-dependent methyltransferase Rv2258c-like winged HTH" evidence="2">
    <location>
        <begin position="33"/>
        <end position="103"/>
    </location>
</feature>
<protein>
    <submittedName>
        <fullName evidence="3">Methyltransferase domain-containing protein</fullName>
    </submittedName>
</protein>
<organism evidence="3 4">
    <name type="scientific">Geodermatophilus arenarius</name>
    <dbReference type="NCBI Taxonomy" id="1137990"/>
    <lineage>
        <taxon>Bacteria</taxon>
        <taxon>Bacillati</taxon>
        <taxon>Actinomycetota</taxon>
        <taxon>Actinomycetes</taxon>
        <taxon>Geodermatophilales</taxon>
        <taxon>Geodermatophilaceae</taxon>
        <taxon>Geodermatophilus</taxon>
    </lineage>
</organism>
<dbReference type="InterPro" id="IPR036390">
    <property type="entry name" value="WH_DNA-bd_sf"/>
</dbReference>
<dbReference type="Pfam" id="PF21320">
    <property type="entry name" value="WHD_Rv2258c"/>
    <property type="match status" value="1"/>
</dbReference>